<dbReference type="PANTHER" id="PTHR30349">
    <property type="entry name" value="PHAGE INTEGRASE-RELATED"/>
    <property type="match status" value="1"/>
</dbReference>
<gene>
    <name evidence="4" type="ORF">KS419_22235</name>
</gene>
<evidence type="ECO:0000313" key="5">
    <source>
        <dbReference type="Proteomes" id="UP000784880"/>
    </source>
</evidence>
<feature type="domain" description="Core-binding (CB)" evidence="3">
    <location>
        <begin position="1"/>
        <end position="88"/>
    </location>
</feature>
<dbReference type="PANTHER" id="PTHR30349:SF86">
    <property type="entry name" value="INTEGRASE_RECOMBINASE AQ_AA09-RELATED"/>
    <property type="match status" value="1"/>
</dbReference>
<sequence length="339" mass="40488">MKLIHGMDRFLLSLQEKKQQSTLKRYAYDLKQFHSWLESIRTPPVSIELPTNEELYSYYSYLHKGVRYSHNTIRRILSVLKQWLKFMDQEEQVTLLEGYIQNTLQNRKTDNNPFLSNKEIKNLFSTVVSNRGLTDNQQKYRHLIRGRNEVIFRLILFYGVTIQELTTLTVDRIHFASNEIVLLSRKGKVRKRTIQPEDRKKMFEYYMTIPEAVRPGRYDPSPFFIAFDYQRGTYRWDYDADAPKGLSEVAMQKMIRQEIKRAGLSRHHTAQQLRKTYILTELTKGRNIEELRKELAFETIQPIKSVEKQWKEKKSSSAYSHERRAVQCRNDNRSPLFDF</sequence>
<reference evidence="4 5" key="1">
    <citation type="submission" date="2021-06" db="EMBL/GenBank/DDBJ databases">
        <title>Bacillus sp. RD4P76, an endophyte from a halophyte.</title>
        <authorList>
            <person name="Sun J.-Q."/>
        </authorList>
    </citation>
    <scope>NUCLEOTIDE SEQUENCE [LARGE SCALE GENOMIC DNA]</scope>
    <source>
        <strain evidence="4 5">CGMCC 1.15917</strain>
    </source>
</reference>
<dbReference type="EMBL" id="JAHQCS010000178">
    <property type="protein sequence ID" value="MBU9714464.1"/>
    <property type="molecule type" value="Genomic_DNA"/>
</dbReference>
<keyword evidence="1" id="KW-0238">DNA-binding</keyword>
<dbReference type="InterPro" id="IPR050090">
    <property type="entry name" value="Tyrosine_recombinase_XerCD"/>
</dbReference>
<dbReference type="Proteomes" id="UP000784880">
    <property type="component" value="Unassembled WGS sequence"/>
</dbReference>
<name>A0ABS6JLC0_9BACI</name>
<dbReference type="PROSITE" id="PS51898">
    <property type="entry name" value="TYR_RECOMBINASE"/>
    <property type="match status" value="1"/>
</dbReference>
<comment type="caution">
    <text evidence="4">The sequence shown here is derived from an EMBL/GenBank/DDBJ whole genome shotgun (WGS) entry which is preliminary data.</text>
</comment>
<dbReference type="RefSeq" id="WP_217069057.1">
    <property type="nucleotide sequence ID" value="NZ_JAHQCS010000178.1"/>
</dbReference>
<proteinExistence type="predicted"/>
<dbReference type="Pfam" id="PF02899">
    <property type="entry name" value="Phage_int_SAM_1"/>
    <property type="match status" value="1"/>
</dbReference>
<evidence type="ECO:0000259" key="3">
    <source>
        <dbReference type="PROSITE" id="PS51900"/>
    </source>
</evidence>
<evidence type="ECO:0000313" key="4">
    <source>
        <dbReference type="EMBL" id="MBU9714464.1"/>
    </source>
</evidence>
<keyword evidence="5" id="KW-1185">Reference proteome</keyword>
<evidence type="ECO:0000256" key="1">
    <source>
        <dbReference type="PROSITE-ProRule" id="PRU01248"/>
    </source>
</evidence>
<protein>
    <submittedName>
        <fullName evidence="4">Site-specific integrase</fullName>
    </submittedName>
</protein>
<organism evidence="4 5">
    <name type="scientific">Evansella tamaricis</name>
    <dbReference type="NCBI Taxonomy" id="2069301"/>
    <lineage>
        <taxon>Bacteria</taxon>
        <taxon>Bacillati</taxon>
        <taxon>Bacillota</taxon>
        <taxon>Bacilli</taxon>
        <taxon>Bacillales</taxon>
        <taxon>Bacillaceae</taxon>
        <taxon>Evansella</taxon>
    </lineage>
</organism>
<dbReference type="InterPro" id="IPR002104">
    <property type="entry name" value="Integrase_catalytic"/>
</dbReference>
<dbReference type="InterPro" id="IPR004107">
    <property type="entry name" value="Integrase_SAM-like_N"/>
</dbReference>
<feature type="domain" description="Tyr recombinase" evidence="2">
    <location>
        <begin position="110"/>
        <end position="327"/>
    </location>
</feature>
<dbReference type="InterPro" id="IPR044068">
    <property type="entry name" value="CB"/>
</dbReference>
<evidence type="ECO:0000259" key="2">
    <source>
        <dbReference type="PROSITE" id="PS51898"/>
    </source>
</evidence>
<dbReference type="PROSITE" id="PS51900">
    <property type="entry name" value="CB"/>
    <property type="match status" value="1"/>
</dbReference>
<accession>A0ABS6JLC0</accession>